<evidence type="ECO:0000259" key="3">
    <source>
        <dbReference type="Pfam" id="PF25298"/>
    </source>
</evidence>
<evidence type="ECO:0000313" key="5">
    <source>
        <dbReference type="Proteomes" id="UP001231518"/>
    </source>
</evidence>
<feature type="domain" description="FP protein C-terminal" evidence="3">
    <location>
        <begin position="270"/>
        <end position="318"/>
    </location>
</feature>
<name>A0AAD7YDT2_MYTSE</name>
<evidence type="ECO:0000256" key="1">
    <source>
        <dbReference type="SAM" id="Coils"/>
    </source>
</evidence>
<protein>
    <recommendedName>
        <fullName evidence="3">FP protein C-terminal domain-containing protein</fullName>
    </recommendedName>
</protein>
<feature type="compositionally biased region" description="Polar residues" evidence="2">
    <location>
        <begin position="21"/>
        <end position="42"/>
    </location>
</feature>
<dbReference type="Pfam" id="PF25298">
    <property type="entry name" value="Baculo_FP_2nd"/>
    <property type="match status" value="1"/>
</dbReference>
<gene>
    <name evidence="4" type="ORF">PYW07_008773</name>
</gene>
<sequence>MPKLKRTPPPSQSTSTTQVQRASSIPNFATPPNESEFINIQQRSKRTCSELSPAGPSSPTSELDDFKEEIRSMLNKWNKNQESALQNFMSKITQELTELRAQNEELQNIRTDIEESARLINANYEDIRTRMGRLESERSEQRKHIDQLEKQIQDMHANHRSAVIELRNIAPKDKENEGDLADIVLGVCGSLAVQVKPEEIRDIYRVQGSQGPTKQIIAEFHSVTLKNTILRAVRNFNKGKPPSAKLNSEHASLPGENTPIYVADRLPAAARKLFYDARRFSKSNGFQYCWTANGKIFIRKKEGEKPVLILSQSSFQNILHDN</sequence>
<reference evidence="4" key="1">
    <citation type="submission" date="2023-03" db="EMBL/GenBank/DDBJ databases">
        <title>Chromosome-level genomes of two armyworms, Mythimna separata and Mythimna loreyi, provide insights into the biosynthesis and reception of sex pheromones.</title>
        <authorList>
            <person name="Zhao H."/>
        </authorList>
    </citation>
    <scope>NUCLEOTIDE SEQUENCE</scope>
    <source>
        <strain evidence="4">BeijingLab</strain>
        <tissue evidence="4">Pupa</tissue>
    </source>
</reference>
<dbReference type="EMBL" id="JARGEI010000022">
    <property type="protein sequence ID" value="KAJ8711531.1"/>
    <property type="molecule type" value="Genomic_DNA"/>
</dbReference>
<proteinExistence type="predicted"/>
<accession>A0AAD7YDT2</accession>
<feature type="coiled-coil region" evidence="1">
    <location>
        <begin position="89"/>
        <end position="165"/>
    </location>
</feature>
<organism evidence="4 5">
    <name type="scientific">Mythimna separata</name>
    <name type="common">Oriental armyworm</name>
    <name type="synonym">Pseudaletia separata</name>
    <dbReference type="NCBI Taxonomy" id="271217"/>
    <lineage>
        <taxon>Eukaryota</taxon>
        <taxon>Metazoa</taxon>
        <taxon>Ecdysozoa</taxon>
        <taxon>Arthropoda</taxon>
        <taxon>Hexapoda</taxon>
        <taxon>Insecta</taxon>
        <taxon>Pterygota</taxon>
        <taxon>Neoptera</taxon>
        <taxon>Endopterygota</taxon>
        <taxon>Lepidoptera</taxon>
        <taxon>Glossata</taxon>
        <taxon>Ditrysia</taxon>
        <taxon>Noctuoidea</taxon>
        <taxon>Noctuidae</taxon>
        <taxon>Noctuinae</taxon>
        <taxon>Hadenini</taxon>
        <taxon>Mythimna</taxon>
    </lineage>
</organism>
<dbReference type="Proteomes" id="UP001231518">
    <property type="component" value="Chromosome 21"/>
</dbReference>
<comment type="caution">
    <text evidence="4">The sequence shown here is derived from an EMBL/GenBank/DDBJ whole genome shotgun (WGS) entry which is preliminary data.</text>
</comment>
<evidence type="ECO:0000256" key="2">
    <source>
        <dbReference type="SAM" id="MobiDB-lite"/>
    </source>
</evidence>
<evidence type="ECO:0000313" key="4">
    <source>
        <dbReference type="EMBL" id="KAJ8711531.1"/>
    </source>
</evidence>
<dbReference type="InterPro" id="IPR057251">
    <property type="entry name" value="FP_C"/>
</dbReference>
<keyword evidence="5" id="KW-1185">Reference proteome</keyword>
<keyword evidence="1" id="KW-0175">Coiled coil</keyword>
<dbReference type="AlphaFoldDB" id="A0AAD7YDT2"/>
<feature type="region of interest" description="Disordered" evidence="2">
    <location>
        <begin position="1"/>
        <end position="63"/>
    </location>
</feature>